<dbReference type="EMBL" id="LAZR01017176">
    <property type="protein sequence ID" value="KKM01516.1"/>
    <property type="molecule type" value="Genomic_DNA"/>
</dbReference>
<accession>A0A0F9J6J9</accession>
<dbReference type="Pfam" id="PF13385">
    <property type="entry name" value="Laminin_G_3"/>
    <property type="match status" value="1"/>
</dbReference>
<name>A0A0F9J6J9_9ZZZZ</name>
<sequence>MFYNHPMPQYKYVIHDGYDPYSFSVDGLVLYLPLWALKGSAFKSVDAYKHACTVNGALWIPKGRDFNGINAYLVTPALAPLEFGIGDFAISIWVNLDTVGGVAQNIVRLSYNTGVVSDYRSAGFFEQGGVIYVHSRTAAGGEKAASNAIAATTWYRLTVVRISEVVYGYINGAAMTTTGIAGADFDYSSGGKVYIGAGDNDAGGVAYFTEGIIGEVSIYNRALTPQEIQHNYLATKWRYS</sequence>
<reference evidence="1" key="1">
    <citation type="journal article" date="2015" name="Nature">
        <title>Complex archaea that bridge the gap between prokaryotes and eukaryotes.</title>
        <authorList>
            <person name="Spang A."/>
            <person name="Saw J.H."/>
            <person name="Jorgensen S.L."/>
            <person name="Zaremba-Niedzwiedzka K."/>
            <person name="Martijn J."/>
            <person name="Lind A.E."/>
            <person name="van Eijk R."/>
            <person name="Schleper C."/>
            <person name="Guy L."/>
            <person name="Ettema T.J."/>
        </authorList>
    </citation>
    <scope>NUCLEOTIDE SEQUENCE</scope>
</reference>
<proteinExistence type="predicted"/>
<dbReference type="AlphaFoldDB" id="A0A0F9J6J9"/>
<dbReference type="InterPro" id="IPR013320">
    <property type="entry name" value="ConA-like_dom_sf"/>
</dbReference>
<evidence type="ECO:0000313" key="1">
    <source>
        <dbReference type="EMBL" id="KKM01516.1"/>
    </source>
</evidence>
<dbReference type="SUPFAM" id="SSF49899">
    <property type="entry name" value="Concanavalin A-like lectins/glucanases"/>
    <property type="match status" value="1"/>
</dbReference>
<protein>
    <recommendedName>
        <fullName evidence="2">LamG-like jellyroll fold domain-containing protein</fullName>
    </recommendedName>
</protein>
<evidence type="ECO:0008006" key="2">
    <source>
        <dbReference type="Google" id="ProtNLM"/>
    </source>
</evidence>
<gene>
    <name evidence="1" type="ORF">LCGC14_1793620</name>
</gene>
<dbReference type="Gene3D" id="2.60.120.200">
    <property type="match status" value="1"/>
</dbReference>
<comment type="caution">
    <text evidence="1">The sequence shown here is derived from an EMBL/GenBank/DDBJ whole genome shotgun (WGS) entry which is preliminary data.</text>
</comment>
<organism evidence="1">
    <name type="scientific">marine sediment metagenome</name>
    <dbReference type="NCBI Taxonomy" id="412755"/>
    <lineage>
        <taxon>unclassified sequences</taxon>
        <taxon>metagenomes</taxon>
        <taxon>ecological metagenomes</taxon>
    </lineage>
</organism>